<dbReference type="InterPro" id="IPR029063">
    <property type="entry name" value="SAM-dependent_MTases_sf"/>
</dbReference>
<dbReference type="PANTHER" id="PTHR43591:SF24">
    <property type="entry name" value="2-METHOXY-6-POLYPRENYL-1,4-BENZOQUINOL METHYLASE, MITOCHONDRIAL"/>
    <property type="match status" value="1"/>
</dbReference>
<dbReference type="SUPFAM" id="SSF53335">
    <property type="entry name" value="S-adenosyl-L-methionine-dependent methyltransferases"/>
    <property type="match status" value="1"/>
</dbReference>
<dbReference type="EMBL" id="JBHSAX010000003">
    <property type="protein sequence ID" value="MFC3961074.1"/>
    <property type="molecule type" value="Genomic_DNA"/>
</dbReference>
<dbReference type="RefSeq" id="WP_378610832.1">
    <property type="nucleotide sequence ID" value="NZ_JBHSAX010000003.1"/>
</dbReference>
<name>A0ABV8DMV1_9NOCA</name>
<evidence type="ECO:0000259" key="1">
    <source>
        <dbReference type="Pfam" id="PF08241"/>
    </source>
</evidence>
<evidence type="ECO:0000313" key="2">
    <source>
        <dbReference type="EMBL" id="MFC3961074.1"/>
    </source>
</evidence>
<dbReference type="CDD" id="cd02440">
    <property type="entry name" value="AdoMet_MTases"/>
    <property type="match status" value="1"/>
</dbReference>
<dbReference type="PANTHER" id="PTHR43591">
    <property type="entry name" value="METHYLTRANSFERASE"/>
    <property type="match status" value="1"/>
</dbReference>
<keyword evidence="2" id="KW-0808">Transferase</keyword>
<dbReference type="Proteomes" id="UP001595696">
    <property type="component" value="Unassembled WGS sequence"/>
</dbReference>
<gene>
    <name evidence="2" type="ORF">ACFO0B_03630</name>
</gene>
<feature type="domain" description="Methyltransferase type 11" evidence="1">
    <location>
        <begin position="43"/>
        <end position="136"/>
    </location>
</feature>
<evidence type="ECO:0000313" key="3">
    <source>
        <dbReference type="Proteomes" id="UP001595696"/>
    </source>
</evidence>
<dbReference type="GO" id="GO:0008168">
    <property type="term" value="F:methyltransferase activity"/>
    <property type="evidence" value="ECO:0007669"/>
    <property type="project" value="UniProtKB-KW"/>
</dbReference>
<keyword evidence="2" id="KW-0489">Methyltransferase</keyword>
<comment type="caution">
    <text evidence="2">The sequence shown here is derived from an EMBL/GenBank/DDBJ whole genome shotgun (WGS) entry which is preliminary data.</text>
</comment>
<dbReference type="Gene3D" id="3.40.50.150">
    <property type="entry name" value="Vaccinia Virus protein VP39"/>
    <property type="match status" value="1"/>
</dbReference>
<keyword evidence="3" id="KW-1185">Reference proteome</keyword>
<dbReference type="EC" id="2.1.1.-" evidence="2"/>
<organism evidence="2 3">
    <name type="scientific">Nocardia jiangsuensis</name>
    <dbReference type="NCBI Taxonomy" id="1691563"/>
    <lineage>
        <taxon>Bacteria</taxon>
        <taxon>Bacillati</taxon>
        <taxon>Actinomycetota</taxon>
        <taxon>Actinomycetes</taxon>
        <taxon>Mycobacteriales</taxon>
        <taxon>Nocardiaceae</taxon>
        <taxon>Nocardia</taxon>
    </lineage>
</organism>
<proteinExistence type="predicted"/>
<reference evidence="3" key="1">
    <citation type="journal article" date="2019" name="Int. J. Syst. Evol. Microbiol.">
        <title>The Global Catalogue of Microorganisms (GCM) 10K type strain sequencing project: providing services to taxonomists for standard genome sequencing and annotation.</title>
        <authorList>
            <consortium name="The Broad Institute Genomics Platform"/>
            <consortium name="The Broad Institute Genome Sequencing Center for Infectious Disease"/>
            <person name="Wu L."/>
            <person name="Ma J."/>
        </authorList>
    </citation>
    <scope>NUCLEOTIDE SEQUENCE [LARGE SCALE GENOMIC DNA]</scope>
    <source>
        <strain evidence="3">CGMCC 4.7330</strain>
    </source>
</reference>
<dbReference type="GO" id="GO:0032259">
    <property type="term" value="P:methylation"/>
    <property type="evidence" value="ECO:0007669"/>
    <property type="project" value="UniProtKB-KW"/>
</dbReference>
<protein>
    <submittedName>
        <fullName evidence="2">Class I SAM-dependent methyltransferase</fullName>
        <ecNumber evidence="2">2.1.1.-</ecNumber>
    </submittedName>
</protein>
<sequence>MASTFTAARSRGYDRRATRLLAGLHRTLAAVADAAAAPDAAVLDAGTGPGALLTRLADRRPDLRLHGLDSSPHMIDLARGHLGARAELTVGDVAALPYPDRSFDLALSSLSLHEWPDPAAGLAELARVLRPGGRLTIVDFRWLPAAPVLAALRAVGDPATVRRTPLRPPRYPVAPYARFDARRSG</sequence>
<dbReference type="InterPro" id="IPR013216">
    <property type="entry name" value="Methyltransf_11"/>
</dbReference>
<accession>A0ABV8DMV1</accession>
<dbReference type="Pfam" id="PF08241">
    <property type="entry name" value="Methyltransf_11"/>
    <property type="match status" value="1"/>
</dbReference>